<evidence type="ECO:0000313" key="1">
    <source>
        <dbReference type="EMBL" id="KAF6020411.1"/>
    </source>
</evidence>
<gene>
    <name evidence="1" type="ORF">EB796_021273</name>
</gene>
<comment type="caution">
    <text evidence="1">The sequence shown here is derived from an EMBL/GenBank/DDBJ whole genome shotgun (WGS) entry which is preliminary data.</text>
</comment>
<protein>
    <submittedName>
        <fullName evidence="1">Uncharacterized protein</fullName>
    </submittedName>
</protein>
<accession>A0A7J7J423</accession>
<dbReference type="GO" id="GO:0016567">
    <property type="term" value="P:protein ubiquitination"/>
    <property type="evidence" value="ECO:0007669"/>
    <property type="project" value="InterPro"/>
</dbReference>
<dbReference type="PANTHER" id="PTHR46960:SF1">
    <property type="entry name" value="E3 UBIQUITIN-PROTEIN LIGASE KEG"/>
    <property type="match status" value="1"/>
</dbReference>
<sequence>MYVFMGFVMLQQVEKCNEVLEKLPAQTQATKEAILKYKKRDEQSCIDKIEAVDDGARAFSCELSKKISMYEPCFEKVGKAKTALVEAQKLLSNKGCSRTAFADAQKQLDDLRSVMASVTKTWTEVGEFGSMTKGDSVRLILNREFLTPEYKKKLVASDVTYSSVGIFGGKIIEYSGTETDVQGVSDVYVWVIFPEDSAFLSPPGSLVRSVEKAKNLPYIGSKVRLKKQEKGKPYPFSDKLPAEGSHGVLKNVTLSRSKGISQKTAISVIVDFADVKDWRGNYNDIELVPGCGFEVGDKVRASRHVREPSTGWNGINGSSVGVVKSVKGSQGREKVTVEFPENESWRGLATDLELVRGLNLQDEVQVKLTVKKPRLDWGGVSHKDVGTLVDITNRYDSLGENIVHQNIVMSTI</sequence>
<dbReference type="GO" id="GO:0006952">
    <property type="term" value="P:defense response"/>
    <property type="evidence" value="ECO:0007669"/>
    <property type="project" value="InterPro"/>
</dbReference>
<dbReference type="Proteomes" id="UP000593567">
    <property type="component" value="Unassembled WGS sequence"/>
</dbReference>
<evidence type="ECO:0000313" key="2">
    <source>
        <dbReference type="Proteomes" id="UP000593567"/>
    </source>
</evidence>
<dbReference type="PANTHER" id="PTHR46960">
    <property type="entry name" value="E3 UBIQUITIN-PROTEIN LIGASE KEG"/>
    <property type="match status" value="1"/>
</dbReference>
<dbReference type="EMBL" id="VXIV02003176">
    <property type="protein sequence ID" value="KAF6020411.1"/>
    <property type="molecule type" value="Genomic_DNA"/>
</dbReference>
<dbReference type="GO" id="GO:0009738">
    <property type="term" value="P:abscisic acid-activated signaling pathway"/>
    <property type="evidence" value="ECO:0007669"/>
    <property type="project" value="InterPro"/>
</dbReference>
<dbReference type="OrthoDB" id="6055909at2759"/>
<reference evidence="1" key="1">
    <citation type="submission" date="2020-06" db="EMBL/GenBank/DDBJ databases">
        <title>Draft genome of Bugula neritina, a colonial animal packing powerful symbionts and potential medicines.</title>
        <authorList>
            <person name="Rayko M."/>
        </authorList>
    </citation>
    <scope>NUCLEOTIDE SEQUENCE [LARGE SCALE GENOMIC DNA]</scope>
    <source>
        <strain evidence="1">Kwan_BN1</strain>
    </source>
</reference>
<dbReference type="InterPro" id="IPR044584">
    <property type="entry name" value="KEG"/>
</dbReference>
<organism evidence="1 2">
    <name type="scientific">Bugula neritina</name>
    <name type="common">Brown bryozoan</name>
    <name type="synonym">Sertularia neritina</name>
    <dbReference type="NCBI Taxonomy" id="10212"/>
    <lineage>
        <taxon>Eukaryota</taxon>
        <taxon>Metazoa</taxon>
        <taxon>Spiralia</taxon>
        <taxon>Lophotrochozoa</taxon>
        <taxon>Bryozoa</taxon>
        <taxon>Gymnolaemata</taxon>
        <taxon>Cheilostomatida</taxon>
        <taxon>Flustrina</taxon>
        <taxon>Buguloidea</taxon>
        <taxon>Bugulidae</taxon>
        <taxon>Bugula</taxon>
    </lineage>
</organism>
<name>A0A7J7J423_BUGNE</name>
<dbReference type="AlphaFoldDB" id="A0A7J7J423"/>
<keyword evidence="2" id="KW-1185">Reference proteome</keyword>
<dbReference type="GO" id="GO:0004842">
    <property type="term" value="F:ubiquitin-protein transferase activity"/>
    <property type="evidence" value="ECO:0007669"/>
    <property type="project" value="InterPro"/>
</dbReference>
<proteinExistence type="predicted"/>